<dbReference type="GeneID" id="101381240"/>
<accession>A0A2U3WZ70</accession>
<organism evidence="7 8">
    <name type="scientific">Odobenus rosmarus divergens</name>
    <name type="common">Pacific walrus</name>
    <dbReference type="NCBI Taxonomy" id="9708"/>
    <lineage>
        <taxon>Eukaryota</taxon>
        <taxon>Metazoa</taxon>
        <taxon>Chordata</taxon>
        <taxon>Craniata</taxon>
        <taxon>Vertebrata</taxon>
        <taxon>Euteleostomi</taxon>
        <taxon>Mammalia</taxon>
        <taxon>Eutheria</taxon>
        <taxon>Laurasiatheria</taxon>
        <taxon>Carnivora</taxon>
        <taxon>Caniformia</taxon>
        <taxon>Pinnipedia</taxon>
        <taxon>Odobenidae</taxon>
        <taxon>Odobenus</taxon>
    </lineage>
</organism>
<evidence type="ECO:0000256" key="5">
    <source>
        <dbReference type="ARBA" id="ARBA00023306"/>
    </source>
</evidence>
<dbReference type="GO" id="GO:0006270">
    <property type="term" value="P:DNA replication initiation"/>
    <property type="evidence" value="ECO:0007669"/>
    <property type="project" value="InterPro"/>
</dbReference>
<dbReference type="PANTHER" id="PTHR10507:SF0">
    <property type="entry name" value="CELL DIVISION CONTROL PROTEIN 45 HOMOLOG"/>
    <property type="match status" value="1"/>
</dbReference>
<dbReference type="Proteomes" id="UP000245340">
    <property type="component" value="Unplaced"/>
</dbReference>
<keyword evidence="8" id="KW-0132">Cell division</keyword>
<dbReference type="OrthoDB" id="10258882at2759"/>
<feature type="region of interest" description="Disordered" evidence="6">
    <location>
        <begin position="136"/>
        <end position="160"/>
    </location>
</feature>
<dbReference type="GO" id="GO:0003688">
    <property type="term" value="F:DNA replication origin binding"/>
    <property type="evidence" value="ECO:0007669"/>
    <property type="project" value="TreeGrafter"/>
</dbReference>
<dbReference type="GO" id="GO:0031261">
    <property type="term" value="C:DNA replication preinitiation complex"/>
    <property type="evidence" value="ECO:0007669"/>
    <property type="project" value="TreeGrafter"/>
</dbReference>
<dbReference type="STRING" id="9708.A0A2U3WZ70"/>
<comment type="subcellular location">
    <subcellularLocation>
        <location evidence="1">Nucleus</location>
    </subcellularLocation>
</comment>
<name>A0A2U3WZ70_ODORO</name>
<keyword evidence="7" id="KW-1185">Reference proteome</keyword>
<reference evidence="8" key="1">
    <citation type="submission" date="2025-08" db="UniProtKB">
        <authorList>
            <consortium name="RefSeq"/>
        </authorList>
    </citation>
    <scope>IDENTIFICATION</scope>
</reference>
<dbReference type="GO" id="GO:0003697">
    <property type="term" value="F:single-stranded DNA binding"/>
    <property type="evidence" value="ECO:0007669"/>
    <property type="project" value="TreeGrafter"/>
</dbReference>
<evidence type="ECO:0000256" key="2">
    <source>
        <dbReference type="ARBA" id="ARBA00010727"/>
    </source>
</evidence>
<keyword evidence="3" id="KW-0235">DNA replication</keyword>
<evidence type="ECO:0000256" key="1">
    <source>
        <dbReference type="ARBA" id="ARBA00004123"/>
    </source>
</evidence>
<comment type="similarity">
    <text evidence="2">Belongs to the CDC45 family.</text>
</comment>
<evidence type="ECO:0000256" key="6">
    <source>
        <dbReference type="SAM" id="MobiDB-lite"/>
    </source>
</evidence>
<dbReference type="KEGG" id="oro:101381240"/>
<dbReference type="GO" id="GO:0000727">
    <property type="term" value="P:double-strand break repair via break-induced replication"/>
    <property type="evidence" value="ECO:0007669"/>
    <property type="project" value="TreeGrafter"/>
</dbReference>
<dbReference type="Pfam" id="PF02724">
    <property type="entry name" value="CDC45"/>
    <property type="match status" value="1"/>
</dbReference>
<proteinExistence type="inferred from homology"/>
<evidence type="ECO:0000256" key="4">
    <source>
        <dbReference type="ARBA" id="ARBA00023242"/>
    </source>
</evidence>
<protein>
    <submittedName>
        <fullName evidence="8">Cell division control protein 45 homolog isoform X1</fullName>
    </submittedName>
</protein>
<dbReference type="AlphaFoldDB" id="A0A2U3WZ70"/>
<dbReference type="GO" id="GO:1902977">
    <property type="term" value="P:mitotic DNA replication preinitiation complex assembly"/>
    <property type="evidence" value="ECO:0007669"/>
    <property type="project" value="TreeGrafter"/>
</dbReference>
<dbReference type="RefSeq" id="XP_004414974.1">
    <property type="nucleotide sequence ID" value="XM_004414917.1"/>
</dbReference>
<keyword evidence="4" id="KW-0539">Nucleus</keyword>
<dbReference type="PANTHER" id="PTHR10507">
    <property type="entry name" value="CDC45-RELATED PROTEIN"/>
    <property type="match status" value="1"/>
</dbReference>
<keyword evidence="5" id="KW-0131">Cell cycle</keyword>
<dbReference type="InParanoid" id="A0A2U3WZ70"/>
<evidence type="ECO:0000313" key="7">
    <source>
        <dbReference type="Proteomes" id="UP000245340"/>
    </source>
</evidence>
<dbReference type="GO" id="GO:0051301">
    <property type="term" value="P:cell division"/>
    <property type="evidence" value="ECO:0007669"/>
    <property type="project" value="UniProtKB-KW"/>
</dbReference>
<dbReference type="CTD" id="8318"/>
<gene>
    <name evidence="8" type="primary">CDC45</name>
</gene>
<dbReference type="GO" id="GO:0003682">
    <property type="term" value="F:chromatin binding"/>
    <property type="evidence" value="ECO:0007669"/>
    <property type="project" value="TreeGrafter"/>
</dbReference>
<evidence type="ECO:0000256" key="3">
    <source>
        <dbReference type="ARBA" id="ARBA00022705"/>
    </source>
</evidence>
<dbReference type="InterPro" id="IPR003874">
    <property type="entry name" value="CDC45"/>
</dbReference>
<sequence>MFVSDLRKEFYEVVQSQRVLLFVASDVDALCACKILQALFQCDHVQYTLVPVSGWQELETAFLEHKEQFRYFILINCGANVDLLDILQPDEDAIFFVCDTHRPVNVVNVYNDAQIKLLIKQDDDLEVPAYDDIFRDEEDEEHSGSESDNGSEPSEKRTRLEEEIVAQTMKRRQRREWEARRRDILFDYEQYEYHGTSSAMVMFDLAWMMSKDLNDMLWWAIVGLTDQWVQDKITQMKYVTDVGILQRHVSRHNHRNEDEENALSVDCTRISFEYDLRLALYQHWSLHDSLCNTCYTAARFKLWSVHGQKRLQEFLADVGLPLKQVKQKFQSMDISLKENLREMIEESANKFGMKDMRVQTFSIHFGFKHKFLASDVVFATMSLMESPEKDGSGTDNFIQALDSLSRSNLDKLYHGLELAKKQLRATQQTIASCLCTNLVISQGPFLYCSLMEGTPDIVLFSKPASLSLLSRHLLKSFVFSVRSWTKNRRCKLLPLVMAAPLSVEQGTVTVMGIPPETDSSDKKNFFGRAFEKAAEGTNSRTLHNHFDLSVIELKAEDRSKFLDALVSLLS</sequence>
<evidence type="ECO:0000313" key="8">
    <source>
        <dbReference type="RefSeq" id="XP_004414974.1"/>
    </source>
</evidence>